<name>A0AAE4G5C0_9BURK</name>
<gene>
    <name evidence="1" type="ORF">RJN63_00585</name>
</gene>
<proteinExistence type="predicted"/>
<organism evidence="1">
    <name type="scientific">Herbaspirillum huttiense subsp. nephrolepidis</name>
    <dbReference type="NCBI Taxonomy" id="3075126"/>
    <lineage>
        <taxon>Bacteria</taxon>
        <taxon>Pseudomonadati</taxon>
        <taxon>Pseudomonadota</taxon>
        <taxon>Betaproteobacteria</taxon>
        <taxon>Burkholderiales</taxon>
        <taxon>Oxalobacteraceae</taxon>
        <taxon>Herbaspirillum</taxon>
    </lineage>
</organism>
<comment type="caution">
    <text evidence="1">The sequence shown here is derived from an EMBL/GenBank/DDBJ whole genome shotgun (WGS) entry which is preliminary data.</text>
</comment>
<reference evidence="1" key="1">
    <citation type="submission" date="2023-02" db="EMBL/GenBank/DDBJ databases">
        <title>Description of Herbaspirillum huttiense subsp. nephrolepsisexaltata and Herbaspirillum huttiense subsp. lycopersicon.</title>
        <authorList>
            <person name="Poudel M."/>
            <person name="Sharma A."/>
            <person name="Goss E."/>
            <person name="Tapia J.H."/>
            <person name="Harmon C.M."/>
            <person name="Jones J.B."/>
        </authorList>
    </citation>
    <scope>NUCLEOTIDE SEQUENCE</scope>
    <source>
        <strain evidence="1">NC40101</strain>
    </source>
</reference>
<dbReference type="AlphaFoldDB" id="A0AAE4G5C0"/>
<accession>A0AAE4G5C0</accession>
<dbReference type="RefSeq" id="WP_310838203.1">
    <property type="nucleotide sequence ID" value="NZ_JAVLSM010000012.1"/>
</dbReference>
<protein>
    <submittedName>
        <fullName evidence="1">Uncharacterized protein</fullName>
    </submittedName>
</protein>
<evidence type="ECO:0000313" key="1">
    <source>
        <dbReference type="EMBL" id="MDT0335306.1"/>
    </source>
</evidence>
<dbReference type="EMBL" id="JAVRAA010000001">
    <property type="protein sequence ID" value="MDT0335306.1"/>
    <property type="molecule type" value="Genomic_DNA"/>
</dbReference>
<sequence length="75" mass="7952">MPARKAGQSDRKPLIAKGFIKITQKEPSKPVRIPGMLLRGMSGNPATRAMKNGACLSTCAAPRSCGLYGLYGFAI</sequence>